<dbReference type="RefSeq" id="WP_345654062.1">
    <property type="nucleotide sequence ID" value="NZ_BAABKB010000021.1"/>
</dbReference>
<dbReference type="EMBL" id="BAABKB010000021">
    <property type="protein sequence ID" value="GAA5021313.1"/>
    <property type="molecule type" value="Genomic_DNA"/>
</dbReference>
<gene>
    <name evidence="4" type="ORF">GCM10023335_52100</name>
</gene>
<reference evidence="5" key="1">
    <citation type="journal article" date="2019" name="Int. J. Syst. Evol. Microbiol.">
        <title>The Global Catalogue of Microorganisms (GCM) 10K type strain sequencing project: providing services to taxonomists for standard genome sequencing and annotation.</title>
        <authorList>
            <consortium name="The Broad Institute Genomics Platform"/>
            <consortium name="The Broad Institute Genome Sequencing Center for Infectious Disease"/>
            <person name="Wu L."/>
            <person name="Ma J."/>
        </authorList>
    </citation>
    <scope>NUCLEOTIDE SEQUENCE [LARGE SCALE GENOMIC DNA]</scope>
    <source>
        <strain evidence="5">JCM 18409</strain>
    </source>
</reference>
<keyword evidence="2" id="KW-0472">Membrane</keyword>
<feature type="compositionally biased region" description="Basic and acidic residues" evidence="1">
    <location>
        <begin position="1"/>
        <end position="13"/>
    </location>
</feature>
<dbReference type="InterPro" id="IPR045155">
    <property type="entry name" value="Beta-lactam_cat"/>
</dbReference>
<evidence type="ECO:0000256" key="2">
    <source>
        <dbReference type="SAM" id="Phobius"/>
    </source>
</evidence>
<keyword evidence="2" id="KW-0812">Transmembrane</keyword>
<evidence type="ECO:0000256" key="1">
    <source>
        <dbReference type="SAM" id="MobiDB-lite"/>
    </source>
</evidence>
<evidence type="ECO:0000313" key="5">
    <source>
        <dbReference type="Proteomes" id="UP001501759"/>
    </source>
</evidence>
<dbReference type="Gene3D" id="3.40.710.10">
    <property type="entry name" value="DD-peptidase/beta-lactamase superfamily"/>
    <property type="match status" value="1"/>
</dbReference>
<dbReference type="PANTHER" id="PTHR35333:SF3">
    <property type="entry name" value="BETA-LACTAMASE-TYPE TRANSPEPTIDASE FOLD CONTAINING PROTEIN"/>
    <property type="match status" value="1"/>
</dbReference>
<keyword evidence="2" id="KW-1133">Transmembrane helix</keyword>
<accession>A0ABP9J776</accession>
<evidence type="ECO:0000259" key="3">
    <source>
        <dbReference type="Pfam" id="PF13354"/>
    </source>
</evidence>
<sequence length="328" mass="34730">MSDSHPNDIETGREIPGGGRPTRAEVRRRRRVKRRRVTGAVAAGAVLAGAAASCTARWLRPSDGGTPTAPTRQATASAPAPRGSVDLASALAPVTSVLGTGKMSVALLDPQSNRWAGYGRGIFDTASIVKVDILSTLLLQAQDAGRDLTARQRSLATAMIENSDNEATSALWATIGKASALDKANARLGLRETTGGDGTVWGLTQTTALDQVRLLTAVFGDRSPLHSAARSYIQHLMYHIAPDQDWGVSVAADPGRPTALKNGWLQRSQSSKWDINSIGRIEKDGRVFYLAVLLNGSSTQEMGIKLVEKAARSATEALARTPTARVTS</sequence>
<protein>
    <submittedName>
        <fullName evidence="4">Serine hydrolase</fullName>
    </submittedName>
</protein>
<dbReference type="Proteomes" id="UP001501759">
    <property type="component" value="Unassembled WGS sequence"/>
</dbReference>
<dbReference type="PANTHER" id="PTHR35333">
    <property type="entry name" value="BETA-LACTAMASE"/>
    <property type="match status" value="1"/>
</dbReference>
<dbReference type="InterPro" id="IPR012338">
    <property type="entry name" value="Beta-lactam/transpept-like"/>
</dbReference>
<name>A0ABP9J776_9ACTN</name>
<proteinExistence type="predicted"/>
<dbReference type="GO" id="GO:0016787">
    <property type="term" value="F:hydrolase activity"/>
    <property type="evidence" value="ECO:0007669"/>
    <property type="project" value="UniProtKB-KW"/>
</dbReference>
<feature type="region of interest" description="Disordered" evidence="1">
    <location>
        <begin position="58"/>
        <end position="81"/>
    </location>
</feature>
<dbReference type="InterPro" id="IPR000871">
    <property type="entry name" value="Beta-lactam_class-A"/>
</dbReference>
<feature type="region of interest" description="Disordered" evidence="1">
    <location>
        <begin position="1"/>
        <end position="32"/>
    </location>
</feature>
<dbReference type="Pfam" id="PF13354">
    <property type="entry name" value="Beta-lactamase2"/>
    <property type="match status" value="1"/>
</dbReference>
<organism evidence="4 5">
    <name type="scientific">Streptomyces siamensis</name>
    <dbReference type="NCBI Taxonomy" id="1274986"/>
    <lineage>
        <taxon>Bacteria</taxon>
        <taxon>Bacillati</taxon>
        <taxon>Actinomycetota</taxon>
        <taxon>Actinomycetes</taxon>
        <taxon>Kitasatosporales</taxon>
        <taxon>Streptomycetaceae</taxon>
        <taxon>Streptomyces</taxon>
    </lineage>
</organism>
<feature type="transmembrane region" description="Helical" evidence="2">
    <location>
        <begin position="37"/>
        <end position="59"/>
    </location>
</feature>
<keyword evidence="5" id="KW-1185">Reference proteome</keyword>
<evidence type="ECO:0000313" key="4">
    <source>
        <dbReference type="EMBL" id="GAA5021313.1"/>
    </source>
</evidence>
<feature type="domain" description="Beta-lactamase class A catalytic" evidence="3">
    <location>
        <begin position="153"/>
        <end position="292"/>
    </location>
</feature>
<dbReference type="SUPFAM" id="SSF56601">
    <property type="entry name" value="beta-lactamase/transpeptidase-like"/>
    <property type="match status" value="1"/>
</dbReference>
<comment type="caution">
    <text evidence="4">The sequence shown here is derived from an EMBL/GenBank/DDBJ whole genome shotgun (WGS) entry which is preliminary data.</text>
</comment>
<keyword evidence="4" id="KW-0378">Hydrolase</keyword>